<dbReference type="EMBL" id="JAPXFL010000002">
    <property type="protein sequence ID" value="KAK9510118.1"/>
    <property type="molecule type" value="Genomic_DNA"/>
</dbReference>
<feature type="compositionally biased region" description="Acidic residues" evidence="1">
    <location>
        <begin position="50"/>
        <end position="62"/>
    </location>
</feature>
<sequence length="116" mass="13277">MYIDYIRPMKVVELKEELYKRGYKKTDYKIDLIKRLKAVLILENAKNTDGESDEEIDEEEINEKDSNAMDDNLNVGDIPTYDNDQSTDDKCILGAVGVINPQTKLVAEKLYIALVC</sequence>
<feature type="region of interest" description="Disordered" evidence="1">
    <location>
        <begin position="49"/>
        <end position="82"/>
    </location>
</feature>
<evidence type="ECO:0008006" key="4">
    <source>
        <dbReference type="Google" id="ProtNLM"/>
    </source>
</evidence>
<evidence type="ECO:0000313" key="2">
    <source>
        <dbReference type="EMBL" id="KAK9510118.1"/>
    </source>
</evidence>
<proteinExistence type="predicted"/>
<gene>
    <name evidence="2" type="ORF">O3M35_004970</name>
</gene>
<evidence type="ECO:0000313" key="3">
    <source>
        <dbReference type="Proteomes" id="UP001461498"/>
    </source>
</evidence>
<dbReference type="Gene3D" id="1.10.720.30">
    <property type="entry name" value="SAP domain"/>
    <property type="match status" value="1"/>
</dbReference>
<protein>
    <recommendedName>
        <fullName evidence="4">SAP domain-containing protein</fullName>
    </recommendedName>
</protein>
<accession>A0AAW1DGU5</accession>
<dbReference type="AlphaFoldDB" id="A0AAW1DGU5"/>
<dbReference type="SUPFAM" id="SSF68906">
    <property type="entry name" value="SAP domain"/>
    <property type="match status" value="1"/>
</dbReference>
<dbReference type="Proteomes" id="UP001461498">
    <property type="component" value="Unassembled WGS sequence"/>
</dbReference>
<reference evidence="2 3" key="1">
    <citation type="submission" date="2022-12" db="EMBL/GenBank/DDBJ databases">
        <title>Chromosome-level genome assembly of true bugs.</title>
        <authorList>
            <person name="Ma L."/>
            <person name="Li H."/>
        </authorList>
    </citation>
    <scope>NUCLEOTIDE SEQUENCE [LARGE SCALE GENOMIC DNA]</scope>
    <source>
        <strain evidence="2">Lab_2022b</strain>
    </source>
</reference>
<name>A0AAW1DGU5_9HEMI</name>
<evidence type="ECO:0000256" key="1">
    <source>
        <dbReference type="SAM" id="MobiDB-lite"/>
    </source>
</evidence>
<organism evidence="2 3">
    <name type="scientific">Rhynocoris fuscipes</name>
    <dbReference type="NCBI Taxonomy" id="488301"/>
    <lineage>
        <taxon>Eukaryota</taxon>
        <taxon>Metazoa</taxon>
        <taxon>Ecdysozoa</taxon>
        <taxon>Arthropoda</taxon>
        <taxon>Hexapoda</taxon>
        <taxon>Insecta</taxon>
        <taxon>Pterygota</taxon>
        <taxon>Neoptera</taxon>
        <taxon>Paraneoptera</taxon>
        <taxon>Hemiptera</taxon>
        <taxon>Heteroptera</taxon>
        <taxon>Panheteroptera</taxon>
        <taxon>Cimicomorpha</taxon>
        <taxon>Reduviidae</taxon>
        <taxon>Harpactorinae</taxon>
        <taxon>Harpactorini</taxon>
        <taxon>Rhynocoris</taxon>
    </lineage>
</organism>
<keyword evidence="3" id="KW-1185">Reference proteome</keyword>
<comment type="caution">
    <text evidence="2">The sequence shown here is derived from an EMBL/GenBank/DDBJ whole genome shotgun (WGS) entry which is preliminary data.</text>
</comment>
<dbReference type="InterPro" id="IPR036361">
    <property type="entry name" value="SAP_dom_sf"/>
</dbReference>